<dbReference type="InterPro" id="IPR008948">
    <property type="entry name" value="L-Aspartase-like"/>
</dbReference>
<protein>
    <submittedName>
        <fullName evidence="4">Fumarase, class II</fullName>
    </submittedName>
</protein>
<dbReference type="InterPro" id="IPR020557">
    <property type="entry name" value="Fumarate_lyase_CS"/>
</dbReference>
<dbReference type="Pfam" id="PF10415">
    <property type="entry name" value="FumaraseC_C"/>
    <property type="match status" value="1"/>
</dbReference>
<dbReference type="Gene3D" id="1.20.200.10">
    <property type="entry name" value="Fumarase/aspartase (Central domain)"/>
    <property type="match status" value="1"/>
</dbReference>
<accession>A0A1M5XLV2</accession>
<dbReference type="PRINTS" id="PR00145">
    <property type="entry name" value="ARGSUCLYASE"/>
</dbReference>
<dbReference type="AlphaFoldDB" id="A0A1M5XLV2"/>
<dbReference type="GO" id="GO:0006531">
    <property type="term" value="P:aspartate metabolic process"/>
    <property type="evidence" value="ECO:0007669"/>
    <property type="project" value="TreeGrafter"/>
</dbReference>
<proteinExistence type="predicted"/>
<dbReference type="STRING" id="1121409.SAMN02745124_03155"/>
<organism evidence="4 5">
    <name type="scientific">Desulfofustis glycolicus DSM 9705</name>
    <dbReference type="NCBI Taxonomy" id="1121409"/>
    <lineage>
        <taxon>Bacteria</taxon>
        <taxon>Pseudomonadati</taxon>
        <taxon>Thermodesulfobacteriota</taxon>
        <taxon>Desulfobulbia</taxon>
        <taxon>Desulfobulbales</taxon>
        <taxon>Desulfocapsaceae</taxon>
        <taxon>Desulfofustis</taxon>
    </lineage>
</organism>
<keyword evidence="1" id="KW-0456">Lyase</keyword>
<evidence type="ECO:0000313" key="5">
    <source>
        <dbReference type="Proteomes" id="UP000184139"/>
    </source>
</evidence>
<sequence length="468" mass="49508">MKTRTETDSMGSVEVPAGALYGAQTQRALNNFTISAKPLPPRFLRALLRIKQAAAAANRDLGLLDAETADAIIGAVETLLAGDLTPHFPVPILQTGSGTSSNMNANEVLATIVRRSGRDCSANDQINMSQSSNDVIPATLHVAAAQAITEQALPALTELAATIRAKGRQYQHVVKTGRTHLMDALPIRLEQELGGWAAQIDDNIVRLQASLQHLLRLPLGGTAVGSGVNCHPRFAERARFHLAHLTGLDVQAMTSNYLGLSCLDTVLETSGQLKTCAATLMKIANDLRWMNSGPGSGLGEISLPALQPGSSIMPDKVNPVIAEAVCMAAARVIGNDASITIAAQSGNFQLNTMLPLAAADVLESVALIGGAARDLGEKAIADLTVREERLLEPLAKNPILVTALAPYIGYLPAAAIAKTARQQQRTILDVAREMTDLAPELLERLLDPVLLADGGAPPTDDSAKRRER</sequence>
<keyword evidence="5" id="KW-1185">Reference proteome</keyword>
<dbReference type="RefSeq" id="WP_073377520.1">
    <property type="nucleotide sequence ID" value="NZ_FQXS01000021.1"/>
</dbReference>
<dbReference type="Pfam" id="PF00206">
    <property type="entry name" value="Lyase_1"/>
    <property type="match status" value="1"/>
</dbReference>
<dbReference type="FunFam" id="1.20.200.10:FF:000001">
    <property type="entry name" value="Fumarate hydratase, mitochondrial"/>
    <property type="match status" value="1"/>
</dbReference>
<dbReference type="OrthoDB" id="9802809at2"/>
<dbReference type="InterPro" id="IPR000362">
    <property type="entry name" value="Fumarate_lyase_fam"/>
</dbReference>
<dbReference type="PROSITE" id="PS00163">
    <property type="entry name" value="FUMARATE_LYASES"/>
    <property type="match status" value="1"/>
</dbReference>
<dbReference type="PANTHER" id="PTHR42696:SF2">
    <property type="entry name" value="ASPARTATE AMMONIA-LYASE"/>
    <property type="match status" value="1"/>
</dbReference>
<dbReference type="InterPro" id="IPR022761">
    <property type="entry name" value="Fumarate_lyase_N"/>
</dbReference>
<feature type="domain" description="Fumarase C C-terminal" evidence="3">
    <location>
        <begin position="400"/>
        <end position="450"/>
    </location>
</feature>
<dbReference type="GO" id="GO:0006099">
    <property type="term" value="P:tricarboxylic acid cycle"/>
    <property type="evidence" value="ECO:0007669"/>
    <property type="project" value="InterPro"/>
</dbReference>
<dbReference type="Proteomes" id="UP000184139">
    <property type="component" value="Unassembled WGS sequence"/>
</dbReference>
<gene>
    <name evidence="4" type="ORF">SAMN02745124_03155</name>
</gene>
<feature type="domain" description="Fumarate lyase N-terminal" evidence="2">
    <location>
        <begin position="11"/>
        <end position="334"/>
    </location>
</feature>
<dbReference type="GO" id="GO:0005829">
    <property type="term" value="C:cytosol"/>
    <property type="evidence" value="ECO:0007669"/>
    <property type="project" value="TreeGrafter"/>
</dbReference>
<dbReference type="PANTHER" id="PTHR42696">
    <property type="entry name" value="ASPARTATE AMMONIA-LYASE"/>
    <property type="match status" value="1"/>
</dbReference>
<evidence type="ECO:0000313" key="4">
    <source>
        <dbReference type="EMBL" id="SHI00528.1"/>
    </source>
</evidence>
<dbReference type="InterPro" id="IPR018951">
    <property type="entry name" value="Fumarase_C_C"/>
</dbReference>
<dbReference type="Gene3D" id="1.10.275.10">
    <property type="entry name" value="Fumarase/aspartase (N-terminal domain)"/>
    <property type="match status" value="1"/>
</dbReference>
<dbReference type="PRINTS" id="PR00149">
    <property type="entry name" value="FUMRATELYASE"/>
</dbReference>
<dbReference type="Gene3D" id="1.10.40.30">
    <property type="entry name" value="Fumarase/aspartase (C-terminal domain)"/>
    <property type="match status" value="1"/>
</dbReference>
<evidence type="ECO:0000256" key="1">
    <source>
        <dbReference type="ARBA" id="ARBA00023239"/>
    </source>
</evidence>
<dbReference type="EMBL" id="FQXS01000021">
    <property type="protein sequence ID" value="SHI00528.1"/>
    <property type="molecule type" value="Genomic_DNA"/>
</dbReference>
<dbReference type="InterPro" id="IPR051546">
    <property type="entry name" value="Aspartate_Ammonia-Lyase"/>
</dbReference>
<evidence type="ECO:0000259" key="2">
    <source>
        <dbReference type="Pfam" id="PF00206"/>
    </source>
</evidence>
<evidence type="ECO:0000259" key="3">
    <source>
        <dbReference type="Pfam" id="PF10415"/>
    </source>
</evidence>
<reference evidence="4 5" key="1">
    <citation type="submission" date="2016-11" db="EMBL/GenBank/DDBJ databases">
        <authorList>
            <person name="Jaros S."/>
            <person name="Januszkiewicz K."/>
            <person name="Wedrychowicz H."/>
        </authorList>
    </citation>
    <scope>NUCLEOTIDE SEQUENCE [LARGE SCALE GENOMIC DNA]</scope>
    <source>
        <strain evidence="4 5">DSM 9705</strain>
    </source>
</reference>
<dbReference type="SUPFAM" id="SSF48557">
    <property type="entry name" value="L-aspartase-like"/>
    <property type="match status" value="1"/>
</dbReference>
<dbReference type="InterPro" id="IPR024083">
    <property type="entry name" value="Fumarase/histidase_N"/>
</dbReference>
<dbReference type="GO" id="GO:0008797">
    <property type="term" value="F:aspartate ammonia-lyase activity"/>
    <property type="evidence" value="ECO:0007669"/>
    <property type="project" value="TreeGrafter"/>
</dbReference>
<name>A0A1M5XLV2_9BACT</name>